<dbReference type="PANTHER" id="PTHR23021">
    <property type="entry name" value="SERPENTINE RECEPTOR, CLASS T"/>
    <property type="match status" value="1"/>
</dbReference>
<reference evidence="1" key="2">
    <citation type="submission" date="2022-06" db="UniProtKB">
        <authorList>
            <consortium name="EnsemblMetazoa"/>
        </authorList>
    </citation>
    <scope>IDENTIFICATION</scope>
    <source>
        <strain evidence="1">PS312</strain>
    </source>
</reference>
<dbReference type="InterPro" id="IPR019425">
    <property type="entry name" value="7TM_GPCR_serpentine_rcpt_Srt"/>
</dbReference>
<organism evidence="1 2">
    <name type="scientific">Pristionchus pacificus</name>
    <name type="common">Parasitic nematode worm</name>
    <dbReference type="NCBI Taxonomy" id="54126"/>
    <lineage>
        <taxon>Eukaryota</taxon>
        <taxon>Metazoa</taxon>
        <taxon>Ecdysozoa</taxon>
        <taxon>Nematoda</taxon>
        <taxon>Chromadorea</taxon>
        <taxon>Rhabditida</taxon>
        <taxon>Rhabditina</taxon>
        <taxon>Diplogasteromorpha</taxon>
        <taxon>Diplogasteroidea</taxon>
        <taxon>Neodiplogasteridae</taxon>
        <taxon>Pristionchus</taxon>
    </lineage>
</organism>
<dbReference type="SUPFAM" id="SSF81321">
    <property type="entry name" value="Family A G protein-coupled receptor-like"/>
    <property type="match status" value="1"/>
</dbReference>
<sequence length="355" mass="39648">MQIASIVYLAPSHFPLRSFSRSSPIACCPFCAFPTMTPRVAVVVLCATVIVAVLSLECRVSTIFGVHETFGADLECDAAAKSCVRIANDDNQVATCSKKECLNPKPRCDRTDMGECCCTLDVCNGDGGVIIGAFFTALWWTMLIEMTNLALNRFLTVVFYHASSVVYGKLMLRVYGALLLLLVVIITVFKLIPDNNYLFVTTSFSWGPSPDDQAVSKIMQLVSKYLMIVMEAITVAVYVIILVYIWTRNGKKFSRREMSITLQLLVSSIYTIATFVYWTFLEYPVFGGTTIANYCSVLVWIFLNGINTIIFLLFNKRLRISIFHLIARRKLPTGRESVDNSRARMATTISVRAKG</sequence>
<evidence type="ECO:0000313" key="2">
    <source>
        <dbReference type="Proteomes" id="UP000005239"/>
    </source>
</evidence>
<accession>A0A2A6C749</accession>
<protein>
    <submittedName>
        <fullName evidence="1">Srt-73</fullName>
    </submittedName>
</protein>
<dbReference type="EnsemblMetazoa" id="PPA26658.1">
    <property type="protein sequence ID" value="PPA26658.1"/>
    <property type="gene ID" value="WBGene00116212"/>
</dbReference>
<dbReference type="PANTHER" id="PTHR23021:SF26">
    <property type="entry name" value="SERPENTINE RECEPTOR, CLASS T"/>
    <property type="match status" value="1"/>
</dbReference>
<dbReference type="OrthoDB" id="5857248at2759"/>
<dbReference type="AlphaFoldDB" id="A0A2A6C749"/>
<name>A0A2A6C749_PRIPA</name>
<reference evidence="2" key="1">
    <citation type="journal article" date="2008" name="Nat. Genet.">
        <title>The Pristionchus pacificus genome provides a unique perspective on nematode lifestyle and parasitism.</title>
        <authorList>
            <person name="Dieterich C."/>
            <person name="Clifton S.W."/>
            <person name="Schuster L.N."/>
            <person name="Chinwalla A."/>
            <person name="Delehaunty K."/>
            <person name="Dinkelacker I."/>
            <person name="Fulton L."/>
            <person name="Fulton R."/>
            <person name="Godfrey J."/>
            <person name="Minx P."/>
            <person name="Mitreva M."/>
            <person name="Roeseler W."/>
            <person name="Tian H."/>
            <person name="Witte H."/>
            <person name="Yang S.P."/>
            <person name="Wilson R.K."/>
            <person name="Sommer R.J."/>
        </authorList>
    </citation>
    <scope>NUCLEOTIDE SEQUENCE [LARGE SCALE GENOMIC DNA]</scope>
    <source>
        <strain evidence="2">PS312</strain>
    </source>
</reference>
<evidence type="ECO:0000313" key="1">
    <source>
        <dbReference type="EnsemblMetazoa" id="PPA26658.1"/>
    </source>
</evidence>
<keyword evidence="2" id="KW-1185">Reference proteome</keyword>
<dbReference type="Proteomes" id="UP000005239">
    <property type="component" value="Unassembled WGS sequence"/>
</dbReference>
<proteinExistence type="predicted"/>
<accession>A0A8R1YKS2</accession>
<dbReference type="Pfam" id="PF10321">
    <property type="entry name" value="7TM_GPCR_Srt"/>
    <property type="match status" value="1"/>
</dbReference>
<gene>
    <name evidence="1" type="primary">WBGene00116212</name>
</gene>